<feature type="non-terminal residue" evidence="4">
    <location>
        <position position="169"/>
    </location>
</feature>
<gene>
    <name evidence="4" type="ORF">ENK01_03570</name>
</gene>
<dbReference type="Proteomes" id="UP000885806">
    <property type="component" value="Unassembled WGS sequence"/>
</dbReference>
<organism evidence="4">
    <name type="scientific">Hellea balneolensis</name>
    <dbReference type="NCBI Taxonomy" id="287478"/>
    <lineage>
        <taxon>Bacteria</taxon>
        <taxon>Pseudomonadati</taxon>
        <taxon>Pseudomonadota</taxon>
        <taxon>Alphaproteobacteria</taxon>
        <taxon>Maricaulales</taxon>
        <taxon>Robiginitomaculaceae</taxon>
        <taxon>Hellea</taxon>
    </lineage>
</organism>
<evidence type="ECO:0000313" key="4">
    <source>
        <dbReference type="EMBL" id="HHI89010.1"/>
    </source>
</evidence>
<dbReference type="InterPro" id="IPR000262">
    <property type="entry name" value="FMN-dep_DH"/>
</dbReference>
<accession>A0A7V5U1I8</accession>
<dbReference type="Pfam" id="PF01070">
    <property type="entry name" value="FMN_dh"/>
    <property type="match status" value="1"/>
</dbReference>
<dbReference type="Gene3D" id="3.20.20.70">
    <property type="entry name" value="Aldolase class I"/>
    <property type="match status" value="1"/>
</dbReference>
<dbReference type="EMBL" id="DROP01000240">
    <property type="protein sequence ID" value="HHI89010.1"/>
    <property type="molecule type" value="Genomic_DNA"/>
</dbReference>
<keyword evidence="2" id="KW-0560">Oxidoreductase</keyword>
<evidence type="ECO:0000259" key="3">
    <source>
        <dbReference type="PROSITE" id="PS51349"/>
    </source>
</evidence>
<name>A0A7V5U1I8_9PROT</name>
<comment type="cofactor">
    <cofactor evidence="1">
        <name>FMN</name>
        <dbReference type="ChEBI" id="CHEBI:58210"/>
    </cofactor>
</comment>
<dbReference type="AlphaFoldDB" id="A0A7V5U1I8"/>
<proteinExistence type="predicted"/>
<evidence type="ECO:0000256" key="2">
    <source>
        <dbReference type="ARBA" id="ARBA00023002"/>
    </source>
</evidence>
<feature type="domain" description="FMN hydroxy acid dehydrogenase" evidence="3">
    <location>
        <begin position="1"/>
        <end position="169"/>
    </location>
</feature>
<comment type="caution">
    <text evidence="4">The sequence shown here is derived from an EMBL/GenBank/DDBJ whole genome shotgun (WGS) entry which is preliminary data.</text>
</comment>
<protein>
    <submittedName>
        <fullName evidence="4">Alpha-hydroxy-acid oxidizing protein</fullName>
    </submittedName>
</protein>
<sequence length="169" mass="18746">MRLKDCHNVADLRALARQRLPGPVFHYIDGAADDEVTYRRNTSAFEACDLVPNVLAGVEEIDMSVEVMGVKLDMPLFCAPTALQRLFHPDGERAVARAAEKFGTLFGVSSLSTVSLAEIGRMISTPKMFQFYFHKDRGLNAALLERARAARFDILTLTVDTITGGNRER</sequence>
<dbReference type="PANTHER" id="PTHR10578:SF149">
    <property type="entry name" value="2-HYDROXYACID OXIDASE 2"/>
    <property type="match status" value="1"/>
</dbReference>
<dbReference type="PANTHER" id="PTHR10578">
    <property type="entry name" value="S -2-HYDROXY-ACID OXIDASE-RELATED"/>
    <property type="match status" value="1"/>
</dbReference>
<dbReference type="InterPro" id="IPR013785">
    <property type="entry name" value="Aldolase_TIM"/>
</dbReference>
<dbReference type="SUPFAM" id="SSF51395">
    <property type="entry name" value="FMN-linked oxidoreductases"/>
    <property type="match status" value="1"/>
</dbReference>
<evidence type="ECO:0000256" key="1">
    <source>
        <dbReference type="ARBA" id="ARBA00001917"/>
    </source>
</evidence>
<reference evidence="4" key="1">
    <citation type="journal article" date="2020" name="mSystems">
        <title>Genome- and Community-Level Interaction Insights into Carbon Utilization and Element Cycling Functions of Hydrothermarchaeota in Hydrothermal Sediment.</title>
        <authorList>
            <person name="Zhou Z."/>
            <person name="Liu Y."/>
            <person name="Xu W."/>
            <person name="Pan J."/>
            <person name="Luo Z.H."/>
            <person name="Li M."/>
        </authorList>
    </citation>
    <scope>NUCLEOTIDE SEQUENCE [LARGE SCALE GENOMIC DNA]</scope>
    <source>
        <strain evidence="4">HyVt-538</strain>
    </source>
</reference>
<dbReference type="PROSITE" id="PS51349">
    <property type="entry name" value="FMN_HYDROXY_ACID_DH_2"/>
    <property type="match status" value="1"/>
</dbReference>
<dbReference type="GO" id="GO:0016491">
    <property type="term" value="F:oxidoreductase activity"/>
    <property type="evidence" value="ECO:0007669"/>
    <property type="project" value="UniProtKB-KW"/>
</dbReference>
<dbReference type="InterPro" id="IPR037396">
    <property type="entry name" value="FMN_HAD"/>
</dbReference>